<evidence type="ECO:0000259" key="7">
    <source>
        <dbReference type="Pfam" id="PF00520"/>
    </source>
</evidence>
<dbReference type="PANTHER" id="PTHR10217">
    <property type="entry name" value="VOLTAGE AND LIGAND GATED POTASSIUM CHANNEL"/>
    <property type="match status" value="1"/>
</dbReference>
<evidence type="ECO:0000256" key="1">
    <source>
        <dbReference type="ARBA" id="ARBA00004141"/>
    </source>
</evidence>
<dbReference type="PANTHER" id="PTHR10217:SF435">
    <property type="entry name" value="POTASSIUM VOLTAGE-GATED CHANNEL PROTEIN EAG"/>
    <property type="match status" value="1"/>
</dbReference>
<evidence type="ECO:0000256" key="5">
    <source>
        <dbReference type="SAM" id="MobiDB-lite"/>
    </source>
</evidence>
<feature type="transmembrane region" description="Helical" evidence="6">
    <location>
        <begin position="165"/>
        <end position="184"/>
    </location>
</feature>
<evidence type="ECO:0000256" key="3">
    <source>
        <dbReference type="ARBA" id="ARBA00022989"/>
    </source>
</evidence>
<evidence type="ECO:0000313" key="9">
    <source>
        <dbReference type="Proteomes" id="UP001642464"/>
    </source>
</evidence>
<keyword evidence="9" id="KW-1185">Reference proteome</keyword>
<gene>
    <name evidence="8" type="ORF">SCF082_LOCUS8733</name>
</gene>
<dbReference type="InterPro" id="IPR050818">
    <property type="entry name" value="KCNH_animal-type"/>
</dbReference>
<organism evidence="8 9">
    <name type="scientific">Durusdinium trenchii</name>
    <dbReference type="NCBI Taxonomy" id="1381693"/>
    <lineage>
        <taxon>Eukaryota</taxon>
        <taxon>Sar</taxon>
        <taxon>Alveolata</taxon>
        <taxon>Dinophyceae</taxon>
        <taxon>Suessiales</taxon>
        <taxon>Symbiodiniaceae</taxon>
        <taxon>Durusdinium</taxon>
    </lineage>
</organism>
<name>A0ABP0IUK3_9DINO</name>
<evidence type="ECO:0000256" key="4">
    <source>
        <dbReference type="ARBA" id="ARBA00023136"/>
    </source>
</evidence>
<feature type="transmembrane region" description="Helical" evidence="6">
    <location>
        <begin position="133"/>
        <end position="159"/>
    </location>
</feature>
<keyword evidence="4 6" id="KW-0472">Membrane</keyword>
<sequence length="609" mass="67530">MREEAAAVAAAPVSPTPTQTSEASEGDKGEQDGRESDSREGELETAREAQVLVLVDHQGEALDGEGGPLSLNGGTLNTSGPMSGSGQRILVQAAAGEVENPILLEKMWDDDASTISESGVIFPNNKALLGWDLFMLLQICFVAVYVPFQVGVSAGVLVYTSGYGWLGFAFINLCFITDTVLNFFRASFDKRGRIVIDRKRIAIMYLRGWFTIDVISCIPVDPLLRFVQTDGTSASVMTIVNLLRLFRLGRASRIMDTNTRILVFRLRTYRPSVELLKVSAMLLLFNHWSGCFFCLVALIEAGDFSEDSLLNPDTPNWLALYALTDGELPVVGEGFQNIWARYTLSLYWAITTSTSIGYGDITPFTLEEHWYAIFVMLLSGLFWSFVLGTIIATLDEMRRPSLDFRLRLTQLNTVIDHFQVGQLTSGVAAEARLFLHKQNVRSIGVTDSVKIGEVAPVLDLLPPRLRNKCCLSLVQHDMGQSTYFRHPSIDVNTLGGIAARCEIHQFNVGEVMYVERGAKSSKRGLFIVRMGVVAVTSTEDVKGRGLKIYAGKGVIMDDYVSLPDDSPLLPEVVQLGFWTYTELLFVPRNVICGLFRLHPDVWHAVGRWR</sequence>
<keyword evidence="8" id="KW-0813">Transport</keyword>
<evidence type="ECO:0000256" key="2">
    <source>
        <dbReference type="ARBA" id="ARBA00022692"/>
    </source>
</evidence>
<feature type="non-terminal residue" evidence="8">
    <location>
        <position position="609"/>
    </location>
</feature>
<dbReference type="Proteomes" id="UP001642464">
    <property type="component" value="Unassembled WGS sequence"/>
</dbReference>
<dbReference type="Pfam" id="PF00520">
    <property type="entry name" value="Ion_trans"/>
    <property type="match status" value="1"/>
</dbReference>
<keyword evidence="3 6" id="KW-1133">Transmembrane helix</keyword>
<keyword evidence="2 6" id="KW-0812">Transmembrane</keyword>
<dbReference type="SUPFAM" id="SSF81324">
    <property type="entry name" value="Voltage-gated potassium channels"/>
    <property type="match status" value="1"/>
</dbReference>
<protein>
    <submittedName>
        <fullName evidence="8">Potassium voltage-gated channel subfamily H member 1 (Ether-a-go-go potassium channel 1) (EAG channel 1) (EAG1) (R-eag) (Voltage-gated potassium channel subunit Kv10.1)</fullName>
    </submittedName>
</protein>
<feature type="compositionally biased region" description="Low complexity" evidence="5">
    <location>
        <begin position="1"/>
        <end position="21"/>
    </location>
</feature>
<evidence type="ECO:0000256" key="6">
    <source>
        <dbReference type="SAM" id="Phobius"/>
    </source>
</evidence>
<keyword evidence="8" id="KW-0406">Ion transport</keyword>
<dbReference type="Gene3D" id="1.10.287.70">
    <property type="match status" value="1"/>
</dbReference>
<comment type="subcellular location">
    <subcellularLocation>
        <location evidence="1">Membrane</location>
        <topology evidence="1">Multi-pass membrane protein</topology>
    </subcellularLocation>
</comment>
<evidence type="ECO:0000313" key="8">
    <source>
        <dbReference type="EMBL" id="CAK9005762.1"/>
    </source>
</evidence>
<dbReference type="GO" id="GO:0034220">
    <property type="term" value="P:monoatomic ion transmembrane transport"/>
    <property type="evidence" value="ECO:0007669"/>
    <property type="project" value="UniProtKB-KW"/>
</dbReference>
<proteinExistence type="predicted"/>
<dbReference type="PRINTS" id="PR01463">
    <property type="entry name" value="EAGCHANLFMLY"/>
</dbReference>
<dbReference type="InterPro" id="IPR005821">
    <property type="entry name" value="Ion_trans_dom"/>
</dbReference>
<accession>A0ABP0IUK3</accession>
<comment type="caution">
    <text evidence="8">The sequence shown here is derived from an EMBL/GenBank/DDBJ whole genome shotgun (WGS) entry which is preliminary data.</text>
</comment>
<feature type="region of interest" description="Disordered" evidence="5">
    <location>
        <begin position="1"/>
        <end position="44"/>
    </location>
</feature>
<dbReference type="InterPro" id="IPR003938">
    <property type="entry name" value="K_chnl_volt-dep_EAG/ELK/ERG"/>
</dbReference>
<feature type="transmembrane region" description="Helical" evidence="6">
    <location>
        <begin position="370"/>
        <end position="394"/>
    </location>
</feature>
<feature type="compositionally biased region" description="Basic and acidic residues" evidence="5">
    <location>
        <begin position="25"/>
        <end position="44"/>
    </location>
</feature>
<feature type="domain" description="Ion transport" evidence="7">
    <location>
        <begin position="131"/>
        <end position="396"/>
    </location>
</feature>
<keyword evidence="8" id="KW-0407">Ion channel</keyword>
<dbReference type="EMBL" id="CAXAMM010005016">
    <property type="protein sequence ID" value="CAK9005762.1"/>
    <property type="molecule type" value="Genomic_DNA"/>
</dbReference>
<reference evidence="8 9" key="1">
    <citation type="submission" date="2024-02" db="EMBL/GenBank/DDBJ databases">
        <authorList>
            <person name="Chen Y."/>
            <person name="Shah S."/>
            <person name="Dougan E. K."/>
            <person name="Thang M."/>
            <person name="Chan C."/>
        </authorList>
    </citation>
    <scope>NUCLEOTIDE SEQUENCE [LARGE SCALE GENOMIC DNA]</scope>
</reference>